<reference evidence="4" key="1">
    <citation type="submission" date="2022-07" db="EMBL/GenBank/DDBJ databases">
        <authorList>
            <person name="Li W.-J."/>
            <person name="Deng Q.-Q."/>
        </authorList>
    </citation>
    <scope>NUCLEOTIDE SEQUENCE</scope>
    <source>
        <strain evidence="4">SYSU M60031</strain>
    </source>
</reference>
<name>A0AA41X3C3_9BACI</name>
<dbReference type="GO" id="GO:0004222">
    <property type="term" value="F:metalloendopeptidase activity"/>
    <property type="evidence" value="ECO:0007669"/>
    <property type="project" value="TreeGrafter"/>
</dbReference>
<evidence type="ECO:0000256" key="2">
    <source>
        <dbReference type="SAM" id="Phobius"/>
    </source>
</evidence>
<dbReference type="InterPro" id="IPR011055">
    <property type="entry name" value="Dup_hybrid_motif"/>
</dbReference>
<dbReference type="EMBL" id="JANCLT010000002">
    <property type="protein sequence ID" value="MCP8967877.1"/>
    <property type="molecule type" value="Genomic_DNA"/>
</dbReference>
<feature type="compositionally biased region" description="Basic and acidic residues" evidence="1">
    <location>
        <begin position="234"/>
        <end position="249"/>
    </location>
</feature>
<keyword evidence="2" id="KW-1133">Transmembrane helix</keyword>
<feature type="compositionally biased region" description="Low complexity" evidence="1">
    <location>
        <begin position="253"/>
        <end position="264"/>
    </location>
</feature>
<evidence type="ECO:0000313" key="5">
    <source>
        <dbReference type="Proteomes" id="UP001156102"/>
    </source>
</evidence>
<dbReference type="SUPFAM" id="SSF51261">
    <property type="entry name" value="Duplicated hybrid motif"/>
    <property type="match status" value="1"/>
</dbReference>
<dbReference type="AlphaFoldDB" id="A0AA41X3C3"/>
<dbReference type="Gene3D" id="2.70.70.10">
    <property type="entry name" value="Glucose Permease (Domain IIA)"/>
    <property type="match status" value="1"/>
</dbReference>
<organism evidence="4 5">
    <name type="scientific">Ectobacillus ponti</name>
    <dbReference type="NCBI Taxonomy" id="2961894"/>
    <lineage>
        <taxon>Bacteria</taxon>
        <taxon>Bacillati</taxon>
        <taxon>Bacillota</taxon>
        <taxon>Bacilli</taxon>
        <taxon>Bacillales</taxon>
        <taxon>Bacillaceae</taxon>
        <taxon>Ectobacillus</taxon>
    </lineage>
</organism>
<dbReference type="InterPro" id="IPR050570">
    <property type="entry name" value="Cell_wall_metabolism_enzyme"/>
</dbReference>
<dbReference type="Proteomes" id="UP001156102">
    <property type="component" value="Unassembled WGS sequence"/>
</dbReference>
<feature type="transmembrane region" description="Helical" evidence="2">
    <location>
        <begin position="20"/>
        <end position="40"/>
    </location>
</feature>
<accession>A0AA41X3C3</accession>
<protein>
    <submittedName>
        <fullName evidence="4">M23 family metallopeptidase</fullName>
    </submittedName>
</protein>
<proteinExistence type="predicted"/>
<dbReference type="Pfam" id="PF01551">
    <property type="entry name" value="Peptidase_M23"/>
    <property type="match status" value="1"/>
</dbReference>
<gene>
    <name evidence="4" type="ORF">NK662_04905</name>
</gene>
<evidence type="ECO:0000259" key="3">
    <source>
        <dbReference type="Pfam" id="PF01551"/>
    </source>
</evidence>
<dbReference type="PANTHER" id="PTHR21666:SF291">
    <property type="entry name" value="STAGE II SPORULATION PROTEIN Q"/>
    <property type="match status" value="1"/>
</dbReference>
<evidence type="ECO:0000313" key="4">
    <source>
        <dbReference type="EMBL" id="MCP8967877.1"/>
    </source>
</evidence>
<feature type="domain" description="M23ase beta-sheet core" evidence="3">
    <location>
        <begin position="114"/>
        <end position="211"/>
    </location>
</feature>
<dbReference type="InterPro" id="IPR016047">
    <property type="entry name" value="M23ase_b-sheet_dom"/>
</dbReference>
<evidence type="ECO:0000256" key="1">
    <source>
        <dbReference type="SAM" id="MobiDB-lite"/>
    </source>
</evidence>
<dbReference type="PANTHER" id="PTHR21666">
    <property type="entry name" value="PEPTIDASE-RELATED"/>
    <property type="match status" value="1"/>
</dbReference>
<dbReference type="RefSeq" id="WP_254757786.1">
    <property type="nucleotide sequence ID" value="NZ_JANCLT010000002.1"/>
</dbReference>
<keyword evidence="5" id="KW-1185">Reference proteome</keyword>
<sequence length="271" mass="29273">MRDGEKKQSQKVVRLFQKRWVFPTLYIVCAAVILTGALWYQTTKDTQNQAAKKPGSKVTQHEKEATPVANLTETVKMPADAAQVSVKKKFYEDNAKAEDQEQALVFYNNTYSANTGIDLAAKDGKAFDVTAALSGTVTEAEKDALLGYVVKVDSGNGVVSFYQSMADVKVEVGDSIAQGQVIGTAGLSEVNKEAGTHVHFEIRKDGVAVNPEKFFDKSAADIKADASTKPASTEAKDQTSDKSEKKAADEQSTDSQSQDSTGTQKQESTQN</sequence>
<keyword evidence="2" id="KW-0812">Transmembrane</keyword>
<feature type="region of interest" description="Disordered" evidence="1">
    <location>
        <begin position="221"/>
        <end position="271"/>
    </location>
</feature>
<comment type="caution">
    <text evidence="4">The sequence shown here is derived from an EMBL/GenBank/DDBJ whole genome shotgun (WGS) entry which is preliminary data.</text>
</comment>
<keyword evidence="2" id="KW-0472">Membrane</keyword>
<dbReference type="CDD" id="cd12797">
    <property type="entry name" value="M23_peptidase"/>
    <property type="match status" value="1"/>
</dbReference>